<protein>
    <recommendedName>
        <fullName evidence="9">Rho-GAP domain-containing protein</fullName>
    </recommendedName>
</protein>
<dbReference type="SUPFAM" id="SSF57889">
    <property type="entry name" value="Cysteine-rich domain"/>
    <property type="match status" value="1"/>
</dbReference>
<keyword evidence="2" id="KW-0862">Zinc</keyword>
<feature type="region of interest" description="Disordered" evidence="4">
    <location>
        <begin position="163"/>
        <end position="197"/>
    </location>
</feature>
<dbReference type="GO" id="GO:0007266">
    <property type="term" value="P:Rho protein signal transduction"/>
    <property type="evidence" value="ECO:0007669"/>
    <property type="project" value="TreeGrafter"/>
</dbReference>
<feature type="domain" description="Phorbol-ester/DAG-type" evidence="5">
    <location>
        <begin position="205"/>
        <end position="254"/>
    </location>
</feature>
<dbReference type="PROSITE" id="PS50238">
    <property type="entry name" value="RHOGAP"/>
    <property type="match status" value="1"/>
</dbReference>
<comment type="caution">
    <text evidence="7">The sequence shown here is derived from an EMBL/GenBank/DDBJ whole genome shotgun (WGS) entry which is preliminary data.</text>
</comment>
<dbReference type="GO" id="GO:0005096">
    <property type="term" value="F:GTPase activator activity"/>
    <property type="evidence" value="ECO:0007669"/>
    <property type="project" value="TreeGrafter"/>
</dbReference>
<accession>A0AA39IAX7</accession>
<evidence type="ECO:0000313" key="8">
    <source>
        <dbReference type="Proteomes" id="UP001175271"/>
    </source>
</evidence>
<dbReference type="Proteomes" id="UP001175271">
    <property type="component" value="Unassembled WGS sequence"/>
</dbReference>
<feature type="domain" description="Rho-GAP" evidence="6">
    <location>
        <begin position="270"/>
        <end position="451"/>
    </location>
</feature>
<feature type="compositionally biased region" description="Basic and acidic residues" evidence="4">
    <location>
        <begin position="184"/>
        <end position="195"/>
    </location>
</feature>
<reference evidence="7" key="1">
    <citation type="submission" date="2023-06" db="EMBL/GenBank/DDBJ databases">
        <title>Genomic analysis of the entomopathogenic nematode Steinernema hermaphroditum.</title>
        <authorList>
            <person name="Schwarz E.M."/>
            <person name="Heppert J.K."/>
            <person name="Baniya A."/>
            <person name="Schwartz H.T."/>
            <person name="Tan C.-H."/>
            <person name="Antoshechkin I."/>
            <person name="Sternberg P.W."/>
            <person name="Goodrich-Blair H."/>
            <person name="Dillman A.R."/>
        </authorList>
    </citation>
    <scope>NUCLEOTIDE SEQUENCE</scope>
    <source>
        <strain evidence="7">PS9179</strain>
        <tissue evidence="7">Whole animal</tissue>
    </source>
</reference>
<keyword evidence="3" id="KW-0175">Coiled coil</keyword>
<gene>
    <name evidence="7" type="ORF">QR680_014244</name>
</gene>
<dbReference type="AlphaFoldDB" id="A0AA39IAX7"/>
<feature type="coiled-coil region" evidence="3">
    <location>
        <begin position="36"/>
        <end position="77"/>
    </location>
</feature>
<evidence type="ECO:0000256" key="1">
    <source>
        <dbReference type="ARBA" id="ARBA00022723"/>
    </source>
</evidence>
<dbReference type="InterPro" id="IPR000198">
    <property type="entry name" value="RhoGAP_dom"/>
</dbReference>
<dbReference type="Gene3D" id="1.10.555.10">
    <property type="entry name" value="Rho GTPase activation protein"/>
    <property type="match status" value="1"/>
</dbReference>
<feature type="compositionally biased region" description="Basic and acidic residues" evidence="4">
    <location>
        <begin position="101"/>
        <end position="116"/>
    </location>
</feature>
<dbReference type="PROSITE" id="PS00479">
    <property type="entry name" value="ZF_DAG_PE_1"/>
    <property type="match status" value="1"/>
</dbReference>
<dbReference type="GO" id="GO:0097149">
    <property type="term" value="C:centralspindlin complex"/>
    <property type="evidence" value="ECO:0007669"/>
    <property type="project" value="TreeGrafter"/>
</dbReference>
<dbReference type="Pfam" id="PF00620">
    <property type="entry name" value="RhoGAP"/>
    <property type="match status" value="1"/>
</dbReference>
<dbReference type="GO" id="GO:0000281">
    <property type="term" value="P:mitotic cytokinesis"/>
    <property type="evidence" value="ECO:0007669"/>
    <property type="project" value="TreeGrafter"/>
</dbReference>
<evidence type="ECO:0000256" key="3">
    <source>
        <dbReference type="SAM" id="Coils"/>
    </source>
</evidence>
<evidence type="ECO:0008006" key="9">
    <source>
        <dbReference type="Google" id="ProtNLM"/>
    </source>
</evidence>
<dbReference type="PROSITE" id="PS50081">
    <property type="entry name" value="ZF_DAG_PE_2"/>
    <property type="match status" value="1"/>
</dbReference>
<feature type="region of interest" description="Disordered" evidence="4">
    <location>
        <begin position="101"/>
        <end position="126"/>
    </location>
</feature>
<keyword evidence="8" id="KW-1185">Reference proteome</keyword>
<dbReference type="SUPFAM" id="SSF48350">
    <property type="entry name" value="GTPase activation domain, GAP"/>
    <property type="match status" value="1"/>
</dbReference>
<evidence type="ECO:0000259" key="6">
    <source>
        <dbReference type="PROSITE" id="PS50238"/>
    </source>
</evidence>
<dbReference type="GO" id="GO:0051256">
    <property type="term" value="P:mitotic spindle midzone assembly"/>
    <property type="evidence" value="ECO:0007669"/>
    <property type="project" value="TreeGrafter"/>
</dbReference>
<dbReference type="SMART" id="SM00109">
    <property type="entry name" value="C1"/>
    <property type="match status" value="1"/>
</dbReference>
<dbReference type="PANTHER" id="PTHR46199">
    <property type="entry name" value="RAC GTPASE-ACTIVATING PROTEIN 1"/>
    <property type="match status" value="1"/>
</dbReference>
<sequence length="468" mass="52264">MNQINNSFEDALFCIKESFENEIALMKTIKDLRRELELSHQINKGLNTRLDKLQEEKLELENEVQALKEQLFKADSMVAFLEWEQSSITEEISGIVELMQRKSESDDSKMLQEEPPVKTSSQPSDDSGFFEQEILLSSPLQSSTPIRKQPTKRVSFKRAEITRQTSAPLPKTPVKPSIKRFHSQKAEEKKEKEPTLKSASINTRKHTFKSFSPKLESCDVCGLRIVFNGKPAVKCSDCQIRVHTACRTNTTGPCFSRQKNVKSAADKTCLDMADFCSLIGSAPKIPFPVIQCVAALERKGLEQEGLYRKPGSEATVKKLLGEFLSARPFPKMDSQAPGTITGCLKKFLNSLNETVVPVNRLNAFVEAEDEEALKAAIMKLSRTCRDTLAYLCVHLQKVVQKGEHNKMTVQALSRCVGPSIVATCPEKNIMEATNNAISVMGKLLELPSGYWLKLLDGLMDVPPPTLPV</sequence>
<evidence type="ECO:0000256" key="2">
    <source>
        <dbReference type="ARBA" id="ARBA00022833"/>
    </source>
</evidence>
<dbReference type="PANTHER" id="PTHR46199:SF3">
    <property type="entry name" value="RAC GTPASE-ACTIVATING PROTEIN 1"/>
    <property type="match status" value="1"/>
</dbReference>
<evidence type="ECO:0000256" key="4">
    <source>
        <dbReference type="SAM" id="MobiDB-lite"/>
    </source>
</evidence>
<name>A0AA39IAX7_9BILA</name>
<dbReference type="InterPro" id="IPR008936">
    <property type="entry name" value="Rho_GTPase_activation_prot"/>
</dbReference>
<dbReference type="Gene3D" id="3.30.60.20">
    <property type="match status" value="1"/>
</dbReference>
<dbReference type="GO" id="GO:0046872">
    <property type="term" value="F:metal ion binding"/>
    <property type="evidence" value="ECO:0007669"/>
    <property type="project" value="UniProtKB-KW"/>
</dbReference>
<dbReference type="GO" id="GO:0030496">
    <property type="term" value="C:midbody"/>
    <property type="evidence" value="ECO:0007669"/>
    <property type="project" value="TreeGrafter"/>
</dbReference>
<keyword evidence="1" id="KW-0479">Metal-binding</keyword>
<dbReference type="GO" id="GO:0005634">
    <property type="term" value="C:nucleus"/>
    <property type="evidence" value="ECO:0007669"/>
    <property type="project" value="TreeGrafter"/>
</dbReference>
<dbReference type="InterPro" id="IPR046349">
    <property type="entry name" value="C1-like_sf"/>
</dbReference>
<evidence type="ECO:0000259" key="5">
    <source>
        <dbReference type="PROSITE" id="PS50081"/>
    </source>
</evidence>
<organism evidence="7 8">
    <name type="scientific">Steinernema hermaphroditum</name>
    <dbReference type="NCBI Taxonomy" id="289476"/>
    <lineage>
        <taxon>Eukaryota</taxon>
        <taxon>Metazoa</taxon>
        <taxon>Ecdysozoa</taxon>
        <taxon>Nematoda</taxon>
        <taxon>Chromadorea</taxon>
        <taxon>Rhabditida</taxon>
        <taxon>Tylenchina</taxon>
        <taxon>Panagrolaimomorpha</taxon>
        <taxon>Strongyloidoidea</taxon>
        <taxon>Steinernematidae</taxon>
        <taxon>Steinernema</taxon>
    </lineage>
</organism>
<dbReference type="Pfam" id="PF00130">
    <property type="entry name" value="C1_1"/>
    <property type="match status" value="1"/>
</dbReference>
<dbReference type="GO" id="GO:0032154">
    <property type="term" value="C:cleavage furrow"/>
    <property type="evidence" value="ECO:0007669"/>
    <property type="project" value="TreeGrafter"/>
</dbReference>
<dbReference type="EMBL" id="JAUCMV010000002">
    <property type="protein sequence ID" value="KAK0419634.1"/>
    <property type="molecule type" value="Genomic_DNA"/>
</dbReference>
<dbReference type="GO" id="GO:0051233">
    <property type="term" value="C:spindle midzone"/>
    <property type="evidence" value="ECO:0007669"/>
    <property type="project" value="TreeGrafter"/>
</dbReference>
<dbReference type="InterPro" id="IPR002219">
    <property type="entry name" value="PKC_DAG/PE"/>
</dbReference>
<evidence type="ECO:0000313" key="7">
    <source>
        <dbReference type="EMBL" id="KAK0419634.1"/>
    </source>
</evidence>
<dbReference type="SMART" id="SM00324">
    <property type="entry name" value="RhoGAP"/>
    <property type="match status" value="1"/>
</dbReference>
<proteinExistence type="predicted"/>